<dbReference type="EMBL" id="HG994585">
    <property type="protein sequence ID" value="CAF2985426.1"/>
    <property type="molecule type" value="Genomic_DNA"/>
</dbReference>
<dbReference type="AlphaFoldDB" id="A0A7R8D0S2"/>
<dbReference type="Proteomes" id="UP000675881">
    <property type="component" value="Chromosome 6"/>
</dbReference>
<name>A0A7R8D0S2_LEPSM</name>
<keyword evidence="2" id="KW-1185">Reference proteome</keyword>
<reference evidence="1" key="1">
    <citation type="submission" date="2021-02" db="EMBL/GenBank/DDBJ databases">
        <authorList>
            <person name="Bekaert M."/>
        </authorList>
    </citation>
    <scope>NUCLEOTIDE SEQUENCE</scope>
    <source>
        <strain evidence="1">IoA-00</strain>
    </source>
</reference>
<sequence length="338" mass="38116">MIWEHLVECDSELIPICLVSLDTPIRVPPCLYLMGSQNRHNLELLGPEGAIVRSQAIAVSYIHCCNVSYEDEIILGTLLKSTSFNKLQHVKFEEGIRKVDDVLSVGSVNVECNLNNRQDGFKSPGFGVVSGIPWSKNLDLVRLNNSALLCCTAKRKNSEIDVLNLEFCGIFKETPGQTVNPTKATVHVCEDTRTRYIRARHLPLALHDVVNDEIKAMFRRERDVHSAKEMIMKNPGVCLDEILFSFRAAPLAFGKSRAELFFSRPLKTRLDGMLPSDERTRRKIKNGTEGWYLNLGNRNSKWLPGIIISNIGSTVFKIGLGTQDLKRHINQLRPRPSH</sequence>
<evidence type="ECO:0000313" key="2">
    <source>
        <dbReference type="Proteomes" id="UP000675881"/>
    </source>
</evidence>
<accession>A0A7R8D0S2</accession>
<organism evidence="1 2">
    <name type="scientific">Lepeophtheirus salmonis</name>
    <name type="common">Salmon louse</name>
    <name type="synonym">Caligus salmonis</name>
    <dbReference type="NCBI Taxonomy" id="72036"/>
    <lineage>
        <taxon>Eukaryota</taxon>
        <taxon>Metazoa</taxon>
        <taxon>Ecdysozoa</taxon>
        <taxon>Arthropoda</taxon>
        <taxon>Crustacea</taxon>
        <taxon>Multicrustacea</taxon>
        <taxon>Hexanauplia</taxon>
        <taxon>Copepoda</taxon>
        <taxon>Siphonostomatoida</taxon>
        <taxon>Caligidae</taxon>
        <taxon>Lepeophtheirus</taxon>
    </lineage>
</organism>
<gene>
    <name evidence="1" type="ORF">LSAA_11702</name>
</gene>
<proteinExistence type="predicted"/>
<dbReference type="OrthoDB" id="427924at2759"/>
<evidence type="ECO:0000313" key="1">
    <source>
        <dbReference type="EMBL" id="CAF2985426.1"/>
    </source>
</evidence>
<protein>
    <submittedName>
        <fullName evidence="1">(salmon louse) hypothetical protein</fullName>
    </submittedName>
</protein>